<evidence type="ECO:0000313" key="2">
    <source>
        <dbReference type="EMBL" id="QOC56073.1"/>
    </source>
</evidence>
<evidence type="ECO:0000313" key="3">
    <source>
        <dbReference type="Proteomes" id="UP000516645"/>
    </source>
</evidence>
<accession>A0A7L7SI14</accession>
<feature type="region of interest" description="Disordered" evidence="1">
    <location>
        <begin position="162"/>
        <end position="191"/>
    </location>
</feature>
<organism evidence="2 3">
    <name type="scientific">Gordonia phage Clown</name>
    <dbReference type="NCBI Taxonomy" id="2759393"/>
    <lineage>
        <taxon>Viruses</taxon>
        <taxon>Duplodnaviria</taxon>
        <taxon>Heunggongvirae</taxon>
        <taxon>Uroviricota</taxon>
        <taxon>Caudoviricetes</taxon>
        <taxon>Stackebrandtviridae</taxon>
        <taxon>Frickvirinae</taxon>
        <taxon>Clownvirus</taxon>
        <taxon>Clownvirus clown</taxon>
    </lineage>
</organism>
<dbReference type="Proteomes" id="UP000516645">
    <property type="component" value="Segment"/>
</dbReference>
<reference evidence="2 3" key="1">
    <citation type="submission" date="2020-07" db="EMBL/GenBank/DDBJ databases">
        <authorList>
            <person name="Bortz R.L."/>
            <person name="Bai C."/>
            <person name="Brody A."/>
            <person name="Douse D."/>
            <person name="Feder N.M."/>
            <person name="Fischer E."/>
            <person name="Kim I."/>
            <person name="Kornbau S."/>
            <person name="Malek C.E."/>
            <person name="Menendez J.A."/>
            <person name="Moore R.J."/>
            <person name="Pinkovsky V.I."/>
            <person name="Raghavan D."/>
            <person name="Reznik A.S."/>
            <person name="Sciarra A.R."/>
            <person name="Starinsky S.F."/>
            <person name="Vaughan O."/>
            <person name="Walker S.E."/>
            <person name="Wiemann J."/>
            <person name="Butela K.A."/>
            <person name="Garlena R.A."/>
            <person name="Russell D.A."/>
            <person name="Pope W.H."/>
            <person name="Jacobs-Sera D."/>
            <person name="Hatfull G.F."/>
        </authorList>
    </citation>
    <scope>NUCLEOTIDE SEQUENCE [LARGE SCALE GENOMIC DNA]</scope>
</reference>
<dbReference type="EMBL" id="MT771343">
    <property type="protein sequence ID" value="QOC56073.1"/>
    <property type="molecule type" value="Genomic_DNA"/>
</dbReference>
<dbReference type="KEGG" id="vg:65128405"/>
<feature type="region of interest" description="Disordered" evidence="1">
    <location>
        <begin position="82"/>
        <end position="105"/>
    </location>
</feature>
<evidence type="ECO:0000256" key="1">
    <source>
        <dbReference type="SAM" id="MobiDB-lite"/>
    </source>
</evidence>
<sequence>MTVTDDDIRAAAAALARAEIFDDRVTSDDARNLAWAEAMAPHGIDVADALAAVTAHYSKPGADTIRVGDVIAAARKIRAERAEREKGEQVSQASAITPPDNQLGGLPIAGADGKPIWSAYDEHGAIGLPCTTCDAQPDDACINLATGLTRKIPCMTRLRDGYRASKQDADQQSPTTPRKTRPESTETEPEW</sequence>
<gene>
    <name evidence="2" type="primary">75</name>
    <name evidence="2" type="ORF">SEA_CLOWN_75</name>
</gene>
<protein>
    <submittedName>
        <fullName evidence="2">Uncharacterized protein</fullName>
    </submittedName>
</protein>
<name>A0A7L7SI14_9CAUD</name>
<dbReference type="RefSeq" id="YP_010110115.1">
    <property type="nucleotide sequence ID" value="NC_055867.1"/>
</dbReference>
<dbReference type="GeneID" id="65128405"/>
<keyword evidence="3" id="KW-1185">Reference proteome</keyword>
<proteinExistence type="predicted"/>